<feature type="domain" description="N-acetyltransferase" evidence="1">
    <location>
        <begin position="1"/>
        <end position="141"/>
    </location>
</feature>
<name>A0A6M1RGR8_9BACT</name>
<dbReference type="GO" id="GO:0016747">
    <property type="term" value="F:acyltransferase activity, transferring groups other than amino-acyl groups"/>
    <property type="evidence" value="ECO:0007669"/>
    <property type="project" value="InterPro"/>
</dbReference>
<sequence length="153" mass="17503">MKVWRSERIGCDGWLPLECFLDSYAGLELVYTVWNGSELAHLCWVARQGQKTSLPRIQVPQGEAEVRGAYTFPRYRNRGLFRIALARILNDLAQEGVQRVFAHVRPENTPSMKAFCQLGFEPRAVCEVVCRLGWRRVRFRDPHGQGLSPALVC</sequence>
<gene>
    <name evidence="2" type="ORF">G4L39_07480</name>
</gene>
<accession>A0A6M1RGR8</accession>
<comment type="caution">
    <text evidence="2">The sequence shown here is derived from an EMBL/GenBank/DDBJ whole genome shotgun (WGS) entry which is preliminary data.</text>
</comment>
<evidence type="ECO:0000313" key="3">
    <source>
        <dbReference type="Proteomes" id="UP000477311"/>
    </source>
</evidence>
<protein>
    <submittedName>
        <fullName evidence="2">GNAT family N-acetyltransferase</fullName>
    </submittedName>
</protein>
<dbReference type="InterPro" id="IPR000182">
    <property type="entry name" value="GNAT_dom"/>
</dbReference>
<organism evidence="2 3">
    <name type="scientific">Limisphaera ngatamarikiensis</name>
    <dbReference type="NCBI Taxonomy" id="1324935"/>
    <lineage>
        <taxon>Bacteria</taxon>
        <taxon>Pseudomonadati</taxon>
        <taxon>Verrucomicrobiota</taxon>
        <taxon>Verrucomicrobiia</taxon>
        <taxon>Limisphaerales</taxon>
        <taxon>Limisphaeraceae</taxon>
        <taxon>Limisphaera</taxon>
    </lineage>
</organism>
<reference evidence="2 3" key="1">
    <citation type="submission" date="2020-02" db="EMBL/GenBank/DDBJ databases">
        <title>Draft genome sequence of Limisphaera ngatamarikiensis NGM72.4T, a thermophilic Verrucomicrobia grouped in subdivision 3.</title>
        <authorList>
            <person name="Carere C.R."/>
            <person name="Steen J."/>
            <person name="Hugenholtz P."/>
            <person name="Stott M.B."/>
        </authorList>
    </citation>
    <scope>NUCLEOTIDE SEQUENCE [LARGE SCALE GENOMIC DNA]</scope>
    <source>
        <strain evidence="2 3">NGM72.4</strain>
    </source>
</reference>
<evidence type="ECO:0000259" key="1">
    <source>
        <dbReference type="PROSITE" id="PS51186"/>
    </source>
</evidence>
<keyword evidence="2" id="KW-0808">Transferase</keyword>
<evidence type="ECO:0000313" key="2">
    <source>
        <dbReference type="EMBL" id="NGO39238.1"/>
    </source>
</evidence>
<dbReference type="InterPro" id="IPR016181">
    <property type="entry name" value="Acyl_CoA_acyltransferase"/>
</dbReference>
<dbReference type="AlphaFoldDB" id="A0A6M1RGR8"/>
<dbReference type="Pfam" id="PF00583">
    <property type="entry name" value="Acetyltransf_1"/>
    <property type="match status" value="1"/>
</dbReference>
<dbReference type="Gene3D" id="3.40.630.30">
    <property type="match status" value="1"/>
</dbReference>
<dbReference type="Proteomes" id="UP000477311">
    <property type="component" value="Unassembled WGS sequence"/>
</dbReference>
<proteinExistence type="predicted"/>
<dbReference type="SUPFAM" id="SSF55729">
    <property type="entry name" value="Acyl-CoA N-acyltransferases (Nat)"/>
    <property type="match status" value="1"/>
</dbReference>
<dbReference type="PROSITE" id="PS51186">
    <property type="entry name" value="GNAT"/>
    <property type="match status" value="1"/>
</dbReference>
<keyword evidence="3" id="KW-1185">Reference proteome</keyword>
<dbReference type="EMBL" id="JAAKYA010000052">
    <property type="protein sequence ID" value="NGO39238.1"/>
    <property type="molecule type" value="Genomic_DNA"/>
</dbReference>